<sequence>MKKKNVIIGSSVLLCLVILLGAVYILKKQQSSAARTKTEKYSLYRVTKAADLALSGSVQAQKSQLLTNPQGKVQVVSVKNGDSVTEGQQLLTTHDSDEQETVTSLQEQANKAKRAVTQAQQEANLIKSQLQKLTAEDEGYSDLQKQQTEALNSLADAQADQTETQNKLQRANTKVDNVLTAPYAGIVQLDYSKTGEAEITLVSHDLNVSGEVSEYDYDKIKVGQNINVTATATGQKANVTISYLAKVPAADSKANNAKYQFEAPLNAKFLDGQTVKITVPTSQVRVPKESVISGQIYLVHNKRVTKQKVDGHIQNGYYIVNSGVKTGQRIVVNPDSTLKQGERIDVND</sequence>
<accession>A0A023CYW3</accession>
<dbReference type="eggNOG" id="COG0845">
    <property type="taxonomic scope" value="Bacteria"/>
</dbReference>
<dbReference type="PANTHER" id="PTHR30469">
    <property type="entry name" value="MULTIDRUG RESISTANCE PROTEIN MDTA"/>
    <property type="match status" value="1"/>
</dbReference>
<keyword evidence="2" id="KW-1133">Transmembrane helix</keyword>
<dbReference type="EMBL" id="AYZF01000008">
    <property type="protein sequence ID" value="KRN06639.1"/>
    <property type="molecule type" value="Genomic_DNA"/>
</dbReference>
<evidence type="ECO:0000256" key="1">
    <source>
        <dbReference type="SAM" id="Coils"/>
    </source>
</evidence>
<evidence type="ECO:0000313" key="3">
    <source>
        <dbReference type="EMBL" id="KRN06639.1"/>
    </source>
</evidence>
<gene>
    <name evidence="3" type="ORF">FD15_GL000188</name>
</gene>
<keyword evidence="1" id="KW-0175">Coiled coil</keyword>
<dbReference type="Gene3D" id="2.40.420.20">
    <property type="match status" value="1"/>
</dbReference>
<name>A0A023CYW3_9LACO</name>
<dbReference type="AlphaFoldDB" id="A0A023CYW3"/>
<dbReference type="GO" id="GO:0015562">
    <property type="term" value="F:efflux transmembrane transporter activity"/>
    <property type="evidence" value="ECO:0007669"/>
    <property type="project" value="TreeGrafter"/>
</dbReference>
<protein>
    <submittedName>
        <fullName evidence="3">Uncharacterized protein</fullName>
    </submittedName>
</protein>
<reference evidence="3 4" key="1">
    <citation type="journal article" date="2015" name="Genome Announc.">
        <title>Expanding the biotechnology potential of lactobacilli through comparative genomics of 213 strains and associated genera.</title>
        <authorList>
            <person name="Sun Z."/>
            <person name="Harris H.M."/>
            <person name="McCann A."/>
            <person name="Guo C."/>
            <person name="Argimon S."/>
            <person name="Zhang W."/>
            <person name="Yang X."/>
            <person name="Jeffery I.B."/>
            <person name="Cooney J.C."/>
            <person name="Kagawa T.F."/>
            <person name="Liu W."/>
            <person name="Song Y."/>
            <person name="Salvetti E."/>
            <person name="Wrobel A."/>
            <person name="Rasinkangas P."/>
            <person name="Parkhill J."/>
            <person name="Rea M.C."/>
            <person name="O'Sullivan O."/>
            <person name="Ritari J."/>
            <person name="Douillard F.P."/>
            <person name="Paul Ross R."/>
            <person name="Yang R."/>
            <person name="Briner A.E."/>
            <person name="Felis G.E."/>
            <person name="de Vos W.M."/>
            <person name="Barrangou R."/>
            <person name="Klaenhammer T.R."/>
            <person name="Caufield P.W."/>
            <person name="Cui Y."/>
            <person name="Zhang H."/>
            <person name="O'Toole P.W."/>
        </authorList>
    </citation>
    <scope>NUCLEOTIDE SEQUENCE [LARGE SCALE GENOMIC DNA]</scope>
    <source>
        <strain evidence="3 4">DSM 21376</strain>
    </source>
</reference>
<dbReference type="GO" id="GO:1990281">
    <property type="term" value="C:efflux pump complex"/>
    <property type="evidence" value="ECO:0007669"/>
    <property type="project" value="TreeGrafter"/>
</dbReference>
<keyword evidence="2" id="KW-0812">Transmembrane</keyword>
<feature type="transmembrane region" description="Helical" evidence="2">
    <location>
        <begin position="6"/>
        <end position="26"/>
    </location>
</feature>
<dbReference type="STRING" id="1423806.FD15_GL000188"/>
<dbReference type="PANTHER" id="PTHR30469:SF15">
    <property type="entry name" value="HLYD FAMILY OF SECRETION PROTEINS"/>
    <property type="match status" value="1"/>
</dbReference>
<evidence type="ECO:0000256" key="2">
    <source>
        <dbReference type="SAM" id="Phobius"/>
    </source>
</evidence>
<keyword evidence="2" id="KW-0472">Membrane</keyword>
<feature type="coiled-coil region" evidence="1">
    <location>
        <begin position="102"/>
        <end position="174"/>
    </location>
</feature>
<evidence type="ECO:0000313" key="4">
    <source>
        <dbReference type="Proteomes" id="UP000050961"/>
    </source>
</evidence>
<organism evidence="3 4">
    <name type="scientific">Liquorilactobacillus sucicola DSM 21376 = JCM 15457</name>
    <dbReference type="NCBI Taxonomy" id="1423806"/>
    <lineage>
        <taxon>Bacteria</taxon>
        <taxon>Bacillati</taxon>
        <taxon>Bacillota</taxon>
        <taxon>Bacilli</taxon>
        <taxon>Lactobacillales</taxon>
        <taxon>Lactobacillaceae</taxon>
        <taxon>Liquorilactobacillus</taxon>
    </lineage>
</organism>
<dbReference type="RefSeq" id="WP_034989568.1">
    <property type="nucleotide sequence ID" value="NZ_AYZF01000008.1"/>
</dbReference>
<proteinExistence type="predicted"/>
<dbReference type="PATRIC" id="fig|1423806.3.peg.191"/>
<keyword evidence="4" id="KW-1185">Reference proteome</keyword>
<comment type="caution">
    <text evidence="3">The sequence shown here is derived from an EMBL/GenBank/DDBJ whole genome shotgun (WGS) entry which is preliminary data.</text>
</comment>
<dbReference type="Proteomes" id="UP000050961">
    <property type="component" value="Unassembled WGS sequence"/>
</dbReference>
<dbReference type="Gene3D" id="2.40.50.100">
    <property type="match status" value="1"/>
</dbReference>
<dbReference type="OrthoDB" id="2142598at2"/>